<feature type="domain" description="FAD-binding PCMH-type" evidence="4">
    <location>
        <begin position="1"/>
        <end position="176"/>
    </location>
</feature>
<gene>
    <name evidence="5" type="ordered locus">Desti_2398</name>
</gene>
<evidence type="ECO:0000256" key="1">
    <source>
        <dbReference type="ARBA" id="ARBA00022630"/>
    </source>
</evidence>
<dbReference type="InterPro" id="IPR016169">
    <property type="entry name" value="FAD-bd_PCMH_sub2"/>
</dbReference>
<dbReference type="InterPro" id="IPR005107">
    <property type="entry name" value="CO_DH_flav_C"/>
</dbReference>
<dbReference type="InterPro" id="IPR016167">
    <property type="entry name" value="FAD-bd_PCMH_sub1"/>
</dbReference>
<dbReference type="Gene3D" id="3.30.390.50">
    <property type="entry name" value="CO dehydrogenase flavoprotein, C-terminal domain"/>
    <property type="match status" value="1"/>
</dbReference>
<dbReference type="PANTHER" id="PTHR42659">
    <property type="entry name" value="XANTHINE DEHYDROGENASE SUBUNIT C-RELATED"/>
    <property type="match status" value="1"/>
</dbReference>
<dbReference type="Pfam" id="PF03450">
    <property type="entry name" value="CO_deh_flav_C"/>
    <property type="match status" value="1"/>
</dbReference>
<dbReference type="GO" id="GO:0071949">
    <property type="term" value="F:FAD binding"/>
    <property type="evidence" value="ECO:0007669"/>
    <property type="project" value="InterPro"/>
</dbReference>
<evidence type="ECO:0000313" key="5">
    <source>
        <dbReference type="EMBL" id="AFM25081.1"/>
    </source>
</evidence>
<dbReference type="InterPro" id="IPR016166">
    <property type="entry name" value="FAD-bd_PCMH"/>
</dbReference>
<dbReference type="HOGENOM" id="CLU_058050_0_1_7"/>
<dbReference type="EMBL" id="CP003360">
    <property type="protein sequence ID" value="AFM25081.1"/>
    <property type="molecule type" value="Genomic_DNA"/>
</dbReference>
<dbReference type="SUPFAM" id="SSF55447">
    <property type="entry name" value="CO dehydrogenase flavoprotein C-terminal domain-like"/>
    <property type="match status" value="1"/>
</dbReference>
<dbReference type="OrthoDB" id="9783813at2"/>
<dbReference type="GO" id="GO:0016491">
    <property type="term" value="F:oxidoreductase activity"/>
    <property type="evidence" value="ECO:0007669"/>
    <property type="project" value="UniProtKB-KW"/>
</dbReference>
<evidence type="ECO:0000259" key="4">
    <source>
        <dbReference type="PROSITE" id="PS51387"/>
    </source>
</evidence>
<keyword evidence="1" id="KW-0285">Flavoprotein</keyword>
<dbReference type="InterPro" id="IPR002346">
    <property type="entry name" value="Mopterin_DH_FAD-bd"/>
</dbReference>
<name>I4C690_DESTA</name>
<sequence>MWQAYLCPDTIKEAISVLNGSNGMARIIAGGTDLMLDIQRGRHVVEQLVDLGKIKELGRITEENGDIKIGANVTCTQIVNSKLIQEKAPALHQGARRLGSKQIRNIATVAGNIVRAQPAADTAVPLVALGAKVEVVSAGGSRIIDILDAYGKGFATSTIDSTSEIVTFITVPAHGAGEGSSYVRLDKRKALSLPILNIACKVVLTGETIKAASIAMGPVGPGPQRAFDAENRLSGRTISEENTRAAAQLVVNQCDPRNSLVRGSRHYRLAVIGTLAQRAITEAIACVKA</sequence>
<accession>I4C690</accession>
<dbReference type="Gene3D" id="3.30.465.10">
    <property type="match status" value="1"/>
</dbReference>
<dbReference type="InterPro" id="IPR051312">
    <property type="entry name" value="Diverse_Substr_Oxidored"/>
</dbReference>
<keyword evidence="3" id="KW-0560">Oxidoreductase</keyword>
<proteinExistence type="predicted"/>
<dbReference type="SUPFAM" id="SSF56176">
    <property type="entry name" value="FAD-binding/transporter-associated domain-like"/>
    <property type="match status" value="1"/>
</dbReference>
<dbReference type="eggNOG" id="COG1319">
    <property type="taxonomic scope" value="Bacteria"/>
</dbReference>
<reference evidence="6" key="1">
    <citation type="submission" date="2012-06" db="EMBL/GenBank/DDBJ databases">
        <title>Complete sequence of chromosome of Desulfomonile tiedjei DSM 6799.</title>
        <authorList>
            <person name="Lucas S."/>
            <person name="Copeland A."/>
            <person name="Lapidus A."/>
            <person name="Glavina del Rio T."/>
            <person name="Dalin E."/>
            <person name="Tice H."/>
            <person name="Bruce D."/>
            <person name="Goodwin L."/>
            <person name="Pitluck S."/>
            <person name="Peters L."/>
            <person name="Ovchinnikova G."/>
            <person name="Zeytun A."/>
            <person name="Lu M."/>
            <person name="Kyrpides N."/>
            <person name="Mavromatis K."/>
            <person name="Ivanova N."/>
            <person name="Brettin T."/>
            <person name="Detter J.C."/>
            <person name="Han C."/>
            <person name="Larimer F."/>
            <person name="Land M."/>
            <person name="Hauser L."/>
            <person name="Markowitz V."/>
            <person name="Cheng J.-F."/>
            <person name="Hugenholtz P."/>
            <person name="Woyke T."/>
            <person name="Wu D."/>
            <person name="Spring S."/>
            <person name="Schroeder M."/>
            <person name="Brambilla E."/>
            <person name="Klenk H.-P."/>
            <person name="Eisen J.A."/>
        </authorList>
    </citation>
    <scope>NUCLEOTIDE SEQUENCE [LARGE SCALE GENOMIC DNA]</scope>
    <source>
        <strain evidence="6">ATCC 49306 / DSM 6799 / DCB-1</strain>
    </source>
</reference>
<dbReference type="PROSITE" id="PS51387">
    <property type="entry name" value="FAD_PCMH"/>
    <property type="match status" value="1"/>
</dbReference>
<evidence type="ECO:0000256" key="2">
    <source>
        <dbReference type="ARBA" id="ARBA00022827"/>
    </source>
</evidence>
<evidence type="ECO:0000256" key="3">
    <source>
        <dbReference type="ARBA" id="ARBA00023002"/>
    </source>
</evidence>
<dbReference type="PATRIC" id="fig|706587.4.peg.2757"/>
<dbReference type="RefSeq" id="WP_014810224.1">
    <property type="nucleotide sequence ID" value="NC_018025.1"/>
</dbReference>
<organism evidence="5 6">
    <name type="scientific">Desulfomonile tiedjei (strain ATCC 49306 / DSM 6799 / DCB-1)</name>
    <dbReference type="NCBI Taxonomy" id="706587"/>
    <lineage>
        <taxon>Bacteria</taxon>
        <taxon>Pseudomonadati</taxon>
        <taxon>Thermodesulfobacteriota</taxon>
        <taxon>Desulfomonilia</taxon>
        <taxon>Desulfomonilales</taxon>
        <taxon>Desulfomonilaceae</taxon>
        <taxon>Desulfomonile</taxon>
    </lineage>
</organism>
<dbReference type="STRING" id="706587.Desti_2398"/>
<keyword evidence="2" id="KW-0274">FAD</keyword>
<dbReference type="KEGG" id="dti:Desti_2398"/>
<dbReference type="SMART" id="SM01092">
    <property type="entry name" value="CO_deh_flav_C"/>
    <property type="match status" value="1"/>
</dbReference>
<dbReference type="InterPro" id="IPR036318">
    <property type="entry name" value="FAD-bd_PCMH-like_sf"/>
</dbReference>
<evidence type="ECO:0000313" key="6">
    <source>
        <dbReference type="Proteomes" id="UP000006055"/>
    </source>
</evidence>
<dbReference type="Pfam" id="PF00941">
    <property type="entry name" value="FAD_binding_5"/>
    <property type="match status" value="1"/>
</dbReference>
<dbReference type="Gene3D" id="3.30.43.10">
    <property type="entry name" value="Uridine Diphospho-n-acetylenolpyruvylglucosamine Reductase, domain 2"/>
    <property type="match status" value="1"/>
</dbReference>
<dbReference type="PANTHER" id="PTHR42659:SF2">
    <property type="entry name" value="XANTHINE DEHYDROGENASE SUBUNIT C-RELATED"/>
    <property type="match status" value="1"/>
</dbReference>
<keyword evidence="6" id="KW-1185">Reference proteome</keyword>
<protein>
    <submittedName>
        <fullName evidence="5">Aerobic-type carbon monoxide dehydrogenase, middle subunit CoxM/CutM-like protein</fullName>
    </submittedName>
</protein>
<dbReference type="AlphaFoldDB" id="I4C690"/>
<dbReference type="InterPro" id="IPR036683">
    <property type="entry name" value="CO_DH_flav_C_dom_sf"/>
</dbReference>
<dbReference type="Proteomes" id="UP000006055">
    <property type="component" value="Chromosome"/>
</dbReference>